<keyword evidence="4" id="KW-1185">Reference proteome</keyword>
<dbReference type="PROSITE" id="PS50878">
    <property type="entry name" value="RT_POL"/>
    <property type="match status" value="1"/>
</dbReference>
<accession>A0A151S7S3</accession>
<dbReference type="PANTHER" id="PTHR33116">
    <property type="entry name" value="REVERSE TRANSCRIPTASE ZINC-BINDING DOMAIN-CONTAINING PROTEIN-RELATED-RELATED"/>
    <property type="match status" value="1"/>
</dbReference>
<evidence type="ECO:0000313" key="3">
    <source>
        <dbReference type="EMBL" id="KYP50863.1"/>
    </source>
</evidence>
<dbReference type="Pfam" id="PF00078">
    <property type="entry name" value="RVT_1"/>
    <property type="match status" value="1"/>
</dbReference>
<dbReference type="STRING" id="3821.A0A151S7S3"/>
<gene>
    <name evidence="3" type="ORF">KK1_027328</name>
</gene>
<evidence type="ECO:0000313" key="4">
    <source>
        <dbReference type="Proteomes" id="UP000075243"/>
    </source>
</evidence>
<dbReference type="InterPro" id="IPR043502">
    <property type="entry name" value="DNA/RNA_pol_sf"/>
</dbReference>
<dbReference type="AlphaFoldDB" id="A0A151S7S3"/>
<feature type="region of interest" description="Disordered" evidence="1">
    <location>
        <begin position="1"/>
        <end position="26"/>
    </location>
</feature>
<dbReference type="Gramene" id="C.cajan_28572.t">
    <property type="protein sequence ID" value="C.cajan_28572.t.cds1"/>
    <property type="gene ID" value="C.cajan_28572"/>
</dbReference>
<dbReference type="PANTHER" id="PTHR33116:SF70">
    <property type="entry name" value="NON-LTR RETROELEMENT REVERSE TRANSCRIPTASE-LIKE PROTEIN"/>
    <property type="match status" value="1"/>
</dbReference>
<dbReference type="EMBL" id="KQ483447">
    <property type="protein sequence ID" value="KYP50863.1"/>
    <property type="molecule type" value="Genomic_DNA"/>
</dbReference>
<evidence type="ECO:0000259" key="2">
    <source>
        <dbReference type="PROSITE" id="PS50878"/>
    </source>
</evidence>
<dbReference type="CDD" id="cd01650">
    <property type="entry name" value="RT_nLTR_like"/>
    <property type="match status" value="1"/>
</dbReference>
<dbReference type="Proteomes" id="UP000075243">
    <property type="component" value="Unassembled WGS sequence"/>
</dbReference>
<organism evidence="3 4">
    <name type="scientific">Cajanus cajan</name>
    <name type="common">Pigeon pea</name>
    <name type="synonym">Cajanus indicus</name>
    <dbReference type="NCBI Taxonomy" id="3821"/>
    <lineage>
        <taxon>Eukaryota</taxon>
        <taxon>Viridiplantae</taxon>
        <taxon>Streptophyta</taxon>
        <taxon>Embryophyta</taxon>
        <taxon>Tracheophyta</taxon>
        <taxon>Spermatophyta</taxon>
        <taxon>Magnoliopsida</taxon>
        <taxon>eudicotyledons</taxon>
        <taxon>Gunneridae</taxon>
        <taxon>Pentapetalae</taxon>
        <taxon>rosids</taxon>
        <taxon>fabids</taxon>
        <taxon>Fabales</taxon>
        <taxon>Fabaceae</taxon>
        <taxon>Papilionoideae</taxon>
        <taxon>50 kb inversion clade</taxon>
        <taxon>NPAAA clade</taxon>
        <taxon>indigoferoid/millettioid clade</taxon>
        <taxon>Phaseoleae</taxon>
        <taxon>Cajanus</taxon>
    </lineage>
</organism>
<reference evidence="3" key="1">
    <citation type="journal article" date="2012" name="Nat. Biotechnol.">
        <title>Draft genome sequence of pigeonpea (Cajanus cajan), an orphan legume crop of resource-poor farmers.</title>
        <authorList>
            <person name="Varshney R.K."/>
            <person name="Chen W."/>
            <person name="Li Y."/>
            <person name="Bharti A.K."/>
            <person name="Saxena R.K."/>
            <person name="Schlueter J.A."/>
            <person name="Donoghue M.T."/>
            <person name="Azam S."/>
            <person name="Fan G."/>
            <person name="Whaley A.M."/>
            <person name="Farmer A.D."/>
            <person name="Sheridan J."/>
            <person name="Iwata A."/>
            <person name="Tuteja R."/>
            <person name="Penmetsa R.V."/>
            <person name="Wu W."/>
            <person name="Upadhyaya H.D."/>
            <person name="Yang S.P."/>
            <person name="Shah T."/>
            <person name="Saxena K.B."/>
            <person name="Michael T."/>
            <person name="McCombie W.R."/>
            <person name="Yang B."/>
            <person name="Zhang G."/>
            <person name="Yang H."/>
            <person name="Wang J."/>
            <person name="Spillane C."/>
            <person name="Cook D.R."/>
            <person name="May G.D."/>
            <person name="Xu X."/>
            <person name="Jackson S.A."/>
        </authorList>
    </citation>
    <scope>NUCLEOTIDE SEQUENCE [LARGE SCALE GENOMIC DNA]</scope>
</reference>
<dbReference type="SUPFAM" id="SSF56672">
    <property type="entry name" value="DNA/RNA polymerases"/>
    <property type="match status" value="1"/>
</dbReference>
<evidence type="ECO:0000256" key="1">
    <source>
        <dbReference type="SAM" id="MobiDB-lite"/>
    </source>
</evidence>
<dbReference type="InterPro" id="IPR000477">
    <property type="entry name" value="RT_dom"/>
</dbReference>
<protein>
    <submittedName>
        <fullName evidence="3">Ribonuclease H protein At1g65750 family</fullName>
    </submittedName>
</protein>
<name>A0A151S7S3_CAJCA</name>
<dbReference type="InterPro" id="IPR026960">
    <property type="entry name" value="RVT-Znf"/>
</dbReference>
<sequence length="763" mass="88089">MVQGSQRSSAIRWASDNDTRPATTTGKDAVHTRYKVAEINHTFLTLIPKIEMVTSLKQMRLISLCNVSYKVLTKMLATRLRRVMESLVGPYQCRFVPNRQTTDNIIITQEVIHSMRIRSGKKGWMAIKIDLEKAYDKLSWSFIKDTLNDIGFPTSFIELVHQCYSTSSMQVLWNGEALETFKPSRGIHQGDPLSPYIFVLCLERLFHLIEIAVTHELWKPIKLSKKGPPLSYLAFADDLILFSEASLEQAEIIKTCLELFCTSSGMKVNHDKTRVHFSKNVGWVVKNETSDTLGFQRTDNLGKYLGVQLHHTRVSKRTLNSVMEHVNRRLNQWKVKKLSFAGRLTLTRSVLAAIPSYTMQTVFFPRQLCDELDRSCRTFLWGHTMDYRRIHALDWSTVCKEKKEGGLGIREFRMVNTSFMMKNCWTICSQPERLWVQILRSKYGCGDGIIPKIACKKVASNIWRGICHAWGTVLPMLTWNIGDGKTVKFWSDKWLPSRTVLVNNVDPSLPSEERQKVVADYINPFGNCEIERIRQYMPQDMVSEILGMAPPNGKNEADCIVWGGSRDGKFTIKSTYASLRNHNVSRHNPLFPVVWNWNGPERVRCFLWRVVHNSLCTNVWRVGWGLSTDASCLMCSEQYETSIHILHDCVFAKSVWKHLHAVSNVRDFFETHLQDWLTSNLESEKISWATTFALGLDSIWKTRNMLIFNQVKMHELHISHEVLGRVNEIKFRRPIKLILKDWNGPFRKAERAVPNLEWVVPSF</sequence>
<feature type="domain" description="Reverse transcriptase" evidence="2">
    <location>
        <begin position="28"/>
        <end position="309"/>
    </location>
</feature>
<dbReference type="Pfam" id="PF13966">
    <property type="entry name" value="zf-RVT"/>
    <property type="match status" value="1"/>
</dbReference>
<proteinExistence type="predicted"/>